<gene>
    <name evidence="3" type="ORF">Aco03nite_094300</name>
</gene>
<evidence type="ECO:0000259" key="2">
    <source>
        <dbReference type="Pfam" id="PF14517"/>
    </source>
</evidence>
<sequence>MDIDNGEILLVPVRRYGYLLLAGLTAATAGVVLPAGPASAAVGVTGTRTIAPGLTLSTVTGTGSALPVQVFEADLSTPTLGVKYLSGTTVSRSTQTVQAMATGGGAVAAVNGDFWDPVEDGTAAPNGTAISNGTLRSGRAATAGYNGVAAFTPSGAGTLAAYTQLYLKATVTPAGGTAFTADQLNSPLLIADGVGVYSELWGSAPRSSATRNATRVREVVVSQGRVTAVNTTAGGAVAAGSVALVGTGAGVDRLAGLTVGTAVTVDYRPVDAAGQPTAATVAVGAHPSWILVENGTTRTFTDTTTRPRTAIGFSADGTRIWVLAANGDGERGMTFAQTAQTLKELGADDAISLDGGGSTRMVARLPGATAVSAVGGTTTAERPVPNGLSLTSTARSTDCSPSASIFAVAPDGKMYLYGLHDPSTTSTTWEYVNDKNAIGAGWNQFGKVLGGPGGRVYGIKADGLHQYVWGGLTDRWTYPVRSLGTQFSEYALPGSRDKITVDRQGDFYRVDSAGNLIWSRLNEQNWTWSIEQTIATGWDKYDKVLAADAGVLYSRAAADGRLYRSHFDTTSRTWVTKEVWAGAGWDQFGSGVFSAGGNTLFGIPASGDLLQYRHREWNSAWAISGRDIGDGWDDFADVAASPDACRLTAAVYRP</sequence>
<proteinExistence type="predicted"/>
<dbReference type="Pfam" id="PF14517">
    <property type="entry name" value="Tachylectin"/>
    <property type="match status" value="1"/>
</dbReference>
<keyword evidence="4" id="KW-1185">Reference proteome</keyword>
<dbReference type="EMBL" id="BOMG01000117">
    <property type="protein sequence ID" value="GID61026.1"/>
    <property type="molecule type" value="Genomic_DNA"/>
</dbReference>
<dbReference type="Pfam" id="PF09992">
    <property type="entry name" value="NAGPA"/>
    <property type="match status" value="1"/>
</dbReference>
<evidence type="ECO:0000313" key="4">
    <source>
        <dbReference type="Proteomes" id="UP000612282"/>
    </source>
</evidence>
<feature type="domain" description="Phosphodiester glycosidase" evidence="1">
    <location>
        <begin position="219"/>
        <end position="389"/>
    </location>
</feature>
<comment type="caution">
    <text evidence="3">The sequence shown here is derived from an EMBL/GenBank/DDBJ whole genome shotgun (WGS) entry which is preliminary data.</text>
</comment>
<dbReference type="PANTHER" id="PTHR40446">
    <property type="entry name" value="N-ACETYLGLUCOSAMINE-1-PHOSPHODIESTER ALPHA-N-ACETYLGLUCOSAMINIDASE"/>
    <property type="match status" value="1"/>
</dbReference>
<dbReference type="Proteomes" id="UP000612282">
    <property type="component" value="Unassembled WGS sequence"/>
</dbReference>
<feature type="domain" description="Tachylectin 2" evidence="2">
    <location>
        <begin position="407"/>
        <end position="636"/>
    </location>
</feature>
<dbReference type="SUPFAM" id="SSF50934">
    <property type="entry name" value="Tachylectin-2"/>
    <property type="match status" value="1"/>
</dbReference>
<evidence type="ECO:0000313" key="3">
    <source>
        <dbReference type="EMBL" id="GID61026.1"/>
    </source>
</evidence>
<dbReference type="PANTHER" id="PTHR40446:SF2">
    <property type="entry name" value="N-ACETYLGLUCOSAMINE-1-PHOSPHODIESTER ALPHA-N-ACETYLGLUCOSAMINIDASE"/>
    <property type="match status" value="1"/>
</dbReference>
<protein>
    <recommendedName>
        <fullName evidence="5">Phosphodiester glycosidase domain-containing protein</fullName>
    </recommendedName>
</protein>
<dbReference type="InterPro" id="IPR023294">
    <property type="entry name" value="Tachylectin2"/>
</dbReference>
<accession>A0ABQ3XR90</accession>
<organism evidence="3 4">
    <name type="scientific">Actinoplanes couchii</name>
    <dbReference type="NCBI Taxonomy" id="403638"/>
    <lineage>
        <taxon>Bacteria</taxon>
        <taxon>Bacillati</taxon>
        <taxon>Actinomycetota</taxon>
        <taxon>Actinomycetes</taxon>
        <taxon>Micromonosporales</taxon>
        <taxon>Micromonosporaceae</taxon>
        <taxon>Actinoplanes</taxon>
    </lineage>
</organism>
<reference evidence="3 4" key="1">
    <citation type="submission" date="2021-01" db="EMBL/GenBank/DDBJ databases">
        <title>Whole genome shotgun sequence of Actinoplanes couchii NBRC 106145.</title>
        <authorList>
            <person name="Komaki H."/>
            <person name="Tamura T."/>
        </authorList>
    </citation>
    <scope>NUCLEOTIDE SEQUENCE [LARGE SCALE GENOMIC DNA]</scope>
    <source>
        <strain evidence="3 4">NBRC 106145</strain>
    </source>
</reference>
<dbReference type="Gene3D" id="2.115.10.10">
    <property type="entry name" value="Tachylectin 2"/>
    <property type="match status" value="2"/>
</dbReference>
<dbReference type="InterPro" id="IPR018711">
    <property type="entry name" value="NAGPA"/>
</dbReference>
<evidence type="ECO:0000259" key="1">
    <source>
        <dbReference type="Pfam" id="PF09992"/>
    </source>
</evidence>
<evidence type="ECO:0008006" key="5">
    <source>
        <dbReference type="Google" id="ProtNLM"/>
    </source>
</evidence>
<dbReference type="InterPro" id="IPR036813">
    <property type="entry name" value="Tachylectin2_sf"/>
</dbReference>
<name>A0ABQ3XR90_9ACTN</name>